<evidence type="ECO:0000256" key="14">
    <source>
        <dbReference type="ARBA" id="ARBA00023288"/>
    </source>
</evidence>
<protein>
    <submittedName>
        <fullName evidence="19">SLBB domain-containing protein</fullName>
    </submittedName>
</protein>
<evidence type="ECO:0000256" key="8">
    <source>
        <dbReference type="ARBA" id="ARBA00023047"/>
    </source>
</evidence>
<evidence type="ECO:0000256" key="13">
    <source>
        <dbReference type="ARBA" id="ARBA00023237"/>
    </source>
</evidence>
<accession>A0ABZ2GMQ2</accession>
<dbReference type="InterPro" id="IPR049712">
    <property type="entry name" value="Poly_export"/>
</dbReference>
<keyword evidence="9" id="KW-0406">Ion transport</keyword>
<dbReference type="InterPro" id="IPR054765">
    <property type="entry name" value="SLBB_dom"/>
</dbReference>
<dbReference type="Pfam" id="PF22461">
    <property type="entry name" value="SLBB_2"/>
    <property type="match status" value="1"/>
</dbReference>
<feature type="domain" description="Polysaccharide export protein N-terminal" evidence="16">
    <location>
        <begin position="176"/>
        <end position="250"/>
    </location>
</feature>
<evidence type="ECO:0000256" key="5">
    <source>
        <dbReference type="ARBA" id="ARBA00022597"/>
    </source>
</evidence>
<evidence type="ECO:0000256" key="7">
    <source>
        <dbReference type="ARBA" id="ARBA00022729"/>
    </source>
</evidence>
<keyword evidence="12" id="KW-0564">Palmitate</keyword>
<feature type="region of interest" description="Disordered" evidence="15">
    <location>
        <begin position="100"/>
        <end position="121"/>
    </location>
</feature>
<evidence type="ECO:0000256" key="15">
    <source>
        <dbReference type="SAM" id="MobiDB-lite"/>
    </source>
</evidence>
<keyword evidence="3" id="KW-0813">Transport</keyword>
<evidence type="ECO:0000256" key="12">
    <source>
        <dbReference type="ARBA" id="ARBA00023139"/>
    </source>
</evidence>
<name>A0ABZ2GMQ2_9BURK</name>
<evidence type="ECO:0000259" key="16">
    <source>
        <dbReference type="Pfam" id="PF02563"/>
    </source>
</evidence>
<gene>
    <name evidence="19" type="ORF">OPV09_27505</name>
</gene>
<evidence type="ECO:0000313" key="20">
    <source>
        <dbReference type="Proteomes" id="UP001373909"/>
    </source>
</evidence>
<evidence type="ECO:0000313" key="19">
    <source>
        <dbReference type="EMBL" id="WWO46390.1"/>
    </source>
</evidence>
<feature type="domain" description="Soluble ligand binding" evidence="17">
    <location>
        <begin position="579"/>
        <end position="626"/>
    </location>
</feature>
<keyword evidence="7" id="KW-0732">Signal</keyword>
<reference evidence="19 20" key="1">
    <citation type="submission" date="2024-01" db="EMBL/GenBank/DDBJ databases">
        <title>Draft genome sequences of nine bacterial species from freshwater ponds near Washington, DC.</title>
        <authorList>
            <person name="Pavloudi C."/>
            <person name="Oliver L."/>
            <person name="Slattery K."/>
            <person name="Lissner G."/>
            <person name="Saw J.H."/>
        </authorList>
    </citation>
    <scope>NUCLEOTIDE SEQUENCE [LARGE SCALE GENOMIC DNA]</scope>
    <source>
        <strain evidence="20">TB1-E2</strain>
    </source>
</reference>
<dbReference type="PANTHER" id="PTHR33619">
    <property type="entry name" value="POLYSACCHARIDE EXPORT PROTEIN GFCE-RELATED"/>
    <property type="match status" value="1"/>
</dbReference>
<feature type="domain" description="Soluble ligand binding" evidence="17">
    <location>
        <begin position="436"/>
        <end position="480"/>
    </location>
</feature>
<proteinExistence type="inferred from homology"/>
<keyword evidence="11" id="KW-0472">Membrane</keyword>
<evidence type="ECO:0000259" key="17">
    <source>
        <dbReference type="Pfam" id="PF10531"/>
    </source>
</evidence>
<comment type="subcellular location">
    <subcellularLocation>
        <location evidence="1">Cell outer membrane</location>
        <topology evidence="1">Multi-pass membrane protein</topology>
    </subcellularLocation>
</comment>
<keyword evidence="8" id="KW-0625">Polysaccharide transport</keyword>
<dbReference type="EMBL" id="CP142523">
    <property type="protein sequence ID" value="WWO46390.1"/>
    <property type="molecule type" value="Genomic_DNA"/>
</dbReference>
<evidence type="ECO:0000256" key="6">
    <source>
        <dbReference type="ARBA" id="ARBA00022692"/>
    </source>
</evidence>
<dbReference type="Gene3D" id="3.10.560.10">
    <property type="entry name" value="Outer membrane lipoprotein wza domain like"/>
    <property type="match status" value="4"/>
</dbReference>
<feature type="domain" description="SLBB" evidence="18">
    <location>
        <begin position="257"/>
        <end position="334"/>
    </location>
</feature>
<keyword evidence="6" id="KW-0812">Transmembrane</keyword>
<evidence type="ECO:0000256" key="1">
    <source>
        <dbReference type="ARBA" id="ARBA00004571"/>
    </source>
</evidence>
<dbReference type="InterPro" id="IPR003715">
    <property type="entry name" value="Poly_export_N"/>
</dbReference>
<evidence type="ECO:0000256" key="9">
    <source>
        <dbReference type="ARBA" id="ARBA00023065"/>
    </source>
</evidence>
<keyword evidence="10" id="KW-0626">Porin</keyword>
<comment type="similarity">
    <text evidence="2">Belongs to the BexD/CtrA/VexA family.</text>
</comment>
<evidence type="ECO:0000256" key="3">
    <source>
        <dbReference type="ARBA" id="ARBA00022448"/>
    </source>
</evidence>
<feature type="domain" description="Soluble ligand binding" evidence="17">
    <location>
        <begin position="341"/>
        <end position="384"/>
    </location>
</feature>
<sequence>MARAARPEQIGPVDQSRTERNQRDLAGQVLSAHGAPFTHTTSFIQTKTSMKKQFRTPPPFVKHVIFSAFLLGATSAYAVEQELGATDMPRTDISRAQANEMGGSSLPSIRSGRGEQRQVKSLPANTATKRGAADADTPVGAFEEYVDGVTGKKLSIFGKDLFSDVPSTFAPLDGVQVNQEYAIGTGDELQVRGWGMVDIDVSATVDRSGAIFIPRVGSIKVSGVQYKDLQGYLKKAIGKIYTNFDLTASIAQTRAVQVYVVGHAVRPGTYTLNSMSTLLNALFTSGGPDATGSMRNIQLKRGKDTVSTFDLYDMLVKGDKSRDVTLRDGDVIYIPEVGPLVALTGSVKQPAIFELKGNPTLADVLSWAGGFDSAAETKQIIVEKNIDNQYKTVLELVADKGVSSSQLAGIAVKPTDILRVFAPGAVPVQAQIQNEYVRVAGEAKQSGIFLLKKGETLRELIARVGGANENGYLYATQLNRESVRRAQQLKLNQVADRFERDLESNATQRMSASGDKENAAKTAAEVEQQRRIVQKLRTVKAEGRIVLDLPGVDTQVKNLPDLPLQDGDSILIPRRPGTVDVLGSVFQQNAFVYRPQRTVNDYVQQAGGITATADKSEMYVIRADGTAQSGQGTGWFGGLGGTALNPGDTVVVPEKIERSTFMQSLKDWTAIFYQFGLGAAGLKVLKD</sequence>
<keyword evidence="20" id="KW-1185">Reference proteome</keyword>
<evidence type="ECO:0000256" key="2">
    <source>
        <dbReference type="ARBA" id="ARBA00009450"/>
    </source>
</evidence>
<dbReference type="PANTHER" id="PTHR33619:SF3">
    <property type="entry name" value="POLYSACCHARIDE EXPORT PROTEIN GFCE-RELATED"/>
    <property type="match status" value="1"/>
</dbReference>
<dbReference type="RefSeq" id="WP_338679979.1">
    <property type="nucleotide sequence ID" value="NZ_CP142523.1"/>
</dbReference>
<keyword evidence="14" id="KW-0449">Lipoprotein</keyword>
<keyword evidence="4" id="KW-1134">Transmembrane beta strand</keyword>
<evidence type="ECO:0000256" key="11">
    <source>
        <dbReference type="ARBA" id="ARBA00023136"/>
    </source>
</evidence>
<evidence type="ECO:0000256" key="10">
    <source>
        <dbReference type="ARBA" id="ARBA00023114"/>
    </source>
</evidence>
<dbReference type="Pfam" id="PF02563">
    <property type="entry name" value="Poly_export"/>
    <property type="match status" value="1"/>
</dbReference>
<dbReference type="InterPro" id="IPR019554">
    <property type="entry name" value="Soluble_ligand-bd"/>
</dbReference>
<dbReference type="Proteomes" id="UP001373909">
    <property type="component" value="Chromosome"/>
</dbReference>
<evidence type="ECO:0000259" key="18">
    <source>
        <dbReference type="Pfam" id="PF22461"/>
    </source>
</evidence>
<dbReference type="Pfam" id="PF10531">
    <property type="entry name" value="SLBB"/>
    <property type="match status" value="3"/>
</dbReference>
<dbReference type="Gene3D" id="3.30.1950.10">
    <property type="entry name" value="wza like domain"/>
    <property type="match status" value="1"/>
</dbReference>
<evidence type="ECO:0000256" key="4">
    <source>
        <dbReference type="ARBA" id="ARBA00022452"/>
    </source>
</evidence>
<organism evidence="19 20">
    <name type="scientific">Janthinobacterium aestuarii</name>
    <dbReference type="NCBI Taxonomy" id="2985511"/>
    <lineage>
        <taxon>Bacteria</taxon>
        <taxon>Pseudomonadati</taxon>
        <taxon>Pseudomonadota</taxon>
        <taxon>Betaproteobacteria</taxon>
        <taxon>Burkholderiales</taxon>
        <taxon>Oxalobacteraceae</taxon>
        <taxon>Janthinobacterium</taxon>
    </lineage>
</organism>
<keyword evidence="5" id="KW-0762">Sugar transport</keyword>
<keyword evidence="13" id="KW-0998">Cell outer membrane</keyword>